<feature type="signal peptide" evidence="2">
    <location>
        <begin position="1"/>
        <end position="20"/>
    </location>
</feature>
<protein>
    <recommendedName>
        <fullName evidence="5">Zinc finger protein</fullName>
    </recommendedName>
</protein>
<accession>A0ABP1R628</accession>
<feature type="chain" id="PRO_5047087137" description="Zinc finger protein" evidence="2">
    <location>
        <begin position="21"/>
        <end position="1399"/>
    </location>
</feature>
<keyword evidence="2" id="KW-0732">Signal</keyword>
<dbReference type="PANTHER" id="PTHR46880">
    <property type="entry name" value="RAS-ASSOCIATING DOMAIN-CONTAINING PROTEIN"/>
    <property type="match status" value="1"/>
</dbReference>
<sequence>MELQTLMYVMWACVFHSVLGFPSLPFNLPDSKYCSACDWEIGDPVEWEAGSMDDICVAYKEGFATSEQFHNLVDEVYRKHPHSAVHFFKYFSAMKNYETVFGEPYDLNVYAVPSNNPDYCVQLVYAGRGFKRHINLTGAPKEIVSAATDGEGSERSFMWYLYDEWVNATETCSQLNVDLKEASSRLFWTKKLWSEKNAETAILANVRGHPSRFNPNTTSEFRQRCYLANNIIPSVVSKTLQSCNAKTCPVASTEEDANICPSGVRGNTILSSSGVRAGPSANPTNKDAKRKSTGEDAKQYIINEFKPYIKSRPTEEQFIEIKVLPPPGVGRQNTKFGTMKIIVFTVYSNAIVRVISLLNRNIPENGYFVASSNLIGDKRFHRASDFEPESWLPSGETEPVGILLITRGDDVNSEVWEKVGLRRHKGSNYKQNTLDIELLVALKSLVLDGQVYGKVRNQAISQEIAEMFPGKFQDCNCIFPIGSAIETTGNSFNLCSNEDSQSTFQFLKFKFGKPTPGSENNCEGQFTYLCGEEITTEVEELPICPIELDAEYGYLKTRINSEIDYIRKHFNSTYQNELFPVESFIDNVWPLMQDNFGVLYSLKNVLPFEFLPPGQPNVEGSGQYFQKIRCSLCNKRKVTCPASMARPQKMSKFTNSFDIPTTLSIFKKMLFNHLRSAQHLTSVLYDVQKDRNMYTVDERDKFMTSATSGNQQLANLFDVAFTLLHTNTALNNAPIWYSTLKKISADIGDSMHSRNTAFGMVNFIADTGSQDIIAYLIQKDEPFTLILDGSSDALNNHYVIVYVQGLEGEVTSSYFLFLLTLRKRFTAEAYLEELLKAIKRTSPEFESYFRRRIVAIATDSARVMEKFHSDLSTWVDRKTFDGKPLKLISIFCLAHRLQLATRNAFAPTKSDTTAPIGSPIHYFSYLEKWMQTSYTYFRWSGRRIGVFREVIVEQQLPKTEFKELHTERWISSEYSTVKNFVTAWTTARLSLQQIEDDPTIDAKTKQGVEDMQVRFRDKTALITLHFLWDFTATFKIWSEHLQLLIGVLIDQYKYFNELNNNINVLKDFQTPVITNFLKECICDDRDISTVEEYEACEIVDWNNFQFESTNPNAPTFHAAAEALIISVSAKLNHYIPQQLLSDAYVLSPAKLPLNIDALHTQYPLGNPNSNQRIYAADEVKRLAVLIGMDPDALVIDWMELIEAMLKSKSWVSNRKIEDANLFWAAQLRENLPWTPRTYTFMRTIKVIAPGSVTCETGFSIFNNIKTKKRSNIHDRHIENIMKILTNGPESIGKFDSYKYAERWVMAGRQRPKLLSEQIAAEVTTCPRESNDEIEEDEPDVNDGDDDVLQDTEEDVNFEFPMPIQGTPITYSDAYTKKTFTSKSLDKNRRQKSRIRSNIM</sequence>
<keyword evidence="4" id="KW-1185">Reference proteome</keyword>
<dbReference type="SUPFAM" id="SSF53098">
    <property type="entry name" value="Ribonuclease H-like"/>
    <property type="match status" value="1"/>
</dbReference>
<gene>
    <name evidence="3" type="ORF">ODALV1_LOCUS17550</name>
</gene>
<feature type="region of interest" description="Disordered" evidence="1">
    <location>
        <begin position="271"/>
        <end position="294"/>
    </location>
</feature>
<dbReference type="InterPro" id="IPR012337">
    <property type="entry name" value="RNaseH-like_sf"/>
</dbReference>
<evidence type="ECO:0000313" key="3">
    <source>
        <dbReference type="EMBL" id="CAL8117132.1"/>
    </source>
</evidence>
<evidence type="ECO:0008006" key="5">
    <source>
        <dbReference type="Google" id="ProtNLM"/>
    </source>
</evidence>
<evidence type="ECO:0000313" key="4">
    <source>
        <dbReference type="Proteomes" id="UP001642540"/>
    </source>
</evidence>
<organism evidence="3 4">
    <name type="scientific">Orchesella dallaii</name>
    <dbReference type="NCBI Taxonomy" id="48710"/>
    <lineage>
        <taxon>Eukaryota</taxon>
        <taxon>Metazoa</taxon>
        <taxon>Ecdysozoa</taxon>
        <taxon>Arthropoda</taxon>
        <taxon>Hexapoda</taxon>
        <taxon>Collembola</taxon>
        <taxon>Entomobryomorpha</taxon>
        <taxon>Entomobryoidea</taxon>
        <taxon>Orchesellidae</taxon>
        <taxon>Orchesellinae</taxon>
        <taxon>Orchesella</taxon>
    </lineage>
</organism>
<feature type="region of interest" description="Disordered" evidence="1">
    <location>
        <begin position="1379"/>
        <end position="1399"/>
    </location>
</feature>
<reference evidence="3 4" key="1">
    <citation type="submission" date="2024-08" db="EMBL/GenBank/DDBJ databases">
        <authorList>
            <person name="Cucini C."/>
            <person name="Frati F."/>
        </authorList>
    </citation>
    <scope>NUCLEOTIDE SEQUENCE [LARGE SCALE GENOMIC DNA]</scope>
</reference>
<dbReference type="EMBL" id="CAXLJM020000053">
    <property type="protein sequence ID" value="CAL8117132.1"/>
    <property type="molecule type" value="Genomic_DNA"/>
</dbReference>
<name>A0ABP1R628_9HEXA</name>
<evidence type="ECO:0000256" key="2">
    <source>
        <dbReference type="SAM" id="SignalP"/>
    </source>
</evidence>
<proteinExistence type="predicted"/>
<feature type="compositionally biased region" description="Basic residues" evidence="1">
    <location>
        <begin position="1388"/>
        <end position="1399"/>
    </location>
</feature>
<comment type="caution">
    <text evidence="3">The sequence shown here is derived from an EMBL/GenBank/DDBJ whole genome shotgun (WGS) entry which is preliminary data.</text>
</comment>
<evidence type="ECO:0000256" key="1">
    <source>
        <dbReference type="SAM" id="MobiDB-lite"/>
    </source>
</evidence>
<dbReference type="PANTHER" id="PTHR46880:SF9">
    <property type="entry name" value="ZINC FINGER PROTEIN 862"/>
    <property type="match status" value="1"/>
</dbReference>
<feature type="compositionally biased region" description="Acidic residues" evidence="1">
    <location>
        <begin position="1331"/>
        <end position="1347"/>
    </location>
</feature>
<feature type="region of interest" description="Disordered" evidence="1">
    <location>
        <begin position="1324"/>
        <end position="1347"/>
    </location>
</feature>
<dbReference type="Proteomes" id="UP001642540">
    <property type="component" value="Unassembled WGS sequence"/>
</dbReference>